<evidence type="ECO:0000313" key="3">
    <source>
        <dbReference type="Proteomes" id="UP001601288"/>
    </source>
</evidence>
<gene>
    <name evidence="2" type="ORF">ACFYM3_24295</name>
</gene>
<evidence type="ECO:0000313" key="2">
    <source>
        <dbReference type="EMBL" id="MFE9227695.1"/>
    </source>
</evidence>
<dbReference type="RefSeq" id="WP_358280071.1">
    <property type="nucleotide sequence ID" value="NZ_JBEYGJ010000007.1"/>
</dbReference>
<feature type="signal peptide" evidence="1">
    <location>
        <begin position="1"/>
        <end position="38"/>
    </location>
</feature>
<reference evidence="2 3" key="1">
    <citation type="submission" date="2024-10" db="EMBL/GenBank/DDBJ databases">
        <title>The Natural Products Discovery Center: Release of the First 8490 Sequenced Strains for Exploring Actinobacteria Biosynthetic Diversity.</title>
        <authorList>
            <person name="Kalkreuter E."/>
            <person name="Kautsar S.A."/>
            <person name="Yang D."/>
            <person name="Bader C.D."/>
            <person name="Teijaro C.N."/>
            <person name="Fluegel L."/>
            <person name="Davis C.M."/>
            <person name="Simpson J.R."/>
            <person name="Lauterbach L."/>
            <person name="Steele A.D."/>
            <person name="Gui C."/>
            <person name="Meng S."/>
            <person name="Li G."/>
            <person name="Viehrig K."/>
            <person name="Ye F."/>
            <person name="Su P."/>
            <person name="Kiefer A.F."/>
            <person name="Nichols A."/>
            <person name="Cepeda A.J."/>
            <person name="Yan W."/>
            <person name="Fan B."/>
            <person name="Jiang Y."/>
            <person name="Adhikari A."/>
            <person name="Zheng C.-J."/>
            <person name="Schuster L."/>
            <person name="Cowan T.M."/>
            <person name="Smanski M.J."/>
            <person name="Chevrette M.G."/>
            <person name="De Carvalho L.P.S."/>
            <person name="Shen B."/>
        </authorList>
    </citation>
    <scope>NUCLEOTIDE SEQUENCE [LARGE SCALE GENOMIC DNA]</scope>
    <source>
        <strain evidence="2 3">NPDC007066</strain>
    </source>
</reference>
<dbReference type="EMBL" id="JBIAFP010000014">
    <property type="protein sequence ID" value="MFE9227695.1"/>
    <property type="molecule type" value="Genomic_DNA"/>
</dbReference>
<dbReference type="Proteomes" id="UP001601288">
    <property type="component" value="Unassembled WGS sequence"/>
</dbReference>
<dbReference type="Gene3D" id="3.40.390.10">
    <property type="entry name" value="Collagenase (Catalytic Domain)"/>
    <property type="match status" value="1"/>
</dbReference>
<dbReference type="InterPro" id="IPR024079">
    <property type="entry name" value="MetalloPept_cat_dom_sf"/>
</dbReference>
<organism evidence="2 3">
    <name type="scientific">Streptomyces massasporeus</name>
    <dbReference type="NCBI Taxonomy" id="67324"/>
    <lineage>
        <taxon>Bacteria</taxon>
        <taxon>Bacillati</taxon>
        <taxon>Actinomycetota</taxon>
        <taxon>Actinomycetes</taxon>
        <taxon>Kitasatosporales</taxon>
        <taxon>Streptomycetaceae</taxon>
        <taxon>Streptomyces</taxon>
    </lineage>
</organism>
<comment type="caution">
    <text evidence="2">The sequence shown here is derived from an EMBL/GenBank/DDBJ whole genome shotgun (WGS) entry which is preliminary data.</text>
</comment>
<protein>
    <recommendedName>
        <fullName evidence="4">Peptidase M10 metallopeptidase domain-containing protein</fullName>
    </recommendedName>
</protein>
<keyword evidence="1" id="KW-0732">Signal</keyword>
<evidence type="ECO:0008006" key="4">
    <source>
        <dbReference type="Google" id="ProtNLM"/>
    </source>
</evidence>
<evidence type="ECO:0000256" key="1">
    <source>
        <dbReference type="SAM" id="SignalP"/>
    </source>
</evidence>
<name>A0ABW6LGZ6_9ACTN</name>
<sequence length="188" mass="20283">MARISPGFIPGKRTAARAAACGAVAVAVTFGMTTSAQADYYDGGMPGRSFNVKAVGINDTWVGFLDTGRKNWKNSGAGANIGRKSSAKATFTAGRYNESWLGLYSPSGFRSINRVFKIKVNAKKIEAKAGSKMTEWCRSTATHELGHALSLDDNPGTRKASLMKHSRNRAKVQKPQSYDVAEVKRIYG</sequence>
<dbReference type="SUPFAM" id="SSF55486">
    <property type="entry name" value="Metalloproteases ('zincins'), catalytic domain"/>
    <property type="match status" value="1"/>
</dbReference>
<keyword evidence="3" id="KW-1185">Reference proteome</keyword>
<feature type="chain" id="PRO_5045065435" description="Peptidase M10 metallopeptidase domain-containing protein" evidence="1">
    <location>
        <begin position="39"/>
        <end position="188"/>
    </location>
</feature>
<proteinExistence type="predicted"/>
<accession>A0ABW6LGZ6</accession>